<reference evidence="3" key="1">
    <citation type="journal article" date="2020" name="Nat. Commun.">
        <title>Large-scale genome sequencing of mycorrhizal fungi provides insights into the early evolution of symbiotic traits.</title>
        <authorList>
            <person name="Miyauchi S."/>
            <person name="Kiss E."/>
            <person name="Kuo A."/>
            <person name="Drula E."/>
            <person name="Kohler A."/>
            <person name="Sanchez-Garcia M."/>
            <person name="Morin E."/>
            <person name="Andreopoulos B."/>
            <person name="Barry K.W."/>
            <person name="Bonito G."/>
            <person name="Buee M."/>
            <person name="Carver A."/>
            <person name="Chen C."/>
            <person name="Cichocki N."/>
            <person name="Clum A."/>
            <person name="Culley D."/>
            <person name="Crous P.W."/>
            <person name="Fauchery L."/>
            <person name="Girlanda M."/>
            <person name="Hayes R.D."/>
            <person name="Keri Z."/>
            <person name="LaButti K."/>
            <person name="Lipzen A."/>
            <person name="Lombard V."/>
            <person name="Magnuson J."/>
            <person name="Maillard F."/>
            <person name="Murat C."/>
            <person name="Nolan M."/>
            <person name="Ohm R.A."/>
            <person name="Pangilinan J."/>
            <person name="Pereira M.F."/>
            <person name="Perotto S."/>
            <person name="Peter M."/>
            <person name="Pfister S."/>
            <person name="Riley R."/>
            <person name="Sitrit Y."/>
            <person name="Stielow J.B."/>
            <person name="Szollosi G."/>
            <person name="Zifcakova L."/>
            <person name="Stursova M."/>
            <person name="Spatafora J.W."/>
            <person name="Tedersoo L."/>
            <person name="Vaario L.M."/>
            <person name="Yamada A."/>
            <person name="Yan M."/>
            <person name="Wang P."/>
            <person name="Xu J."/>
            <person name="Bruns T."/>
            <person name="Baldrian P."/>
            <person name="Vilgalys R."/>
            <person name="Dunand C."/>
            <person name="Henrissat B."/>
            <person name="Grigoriev I.V."/>
            <person name="Hibbett D."/>
            <person name="Nagy L.G."/>
            <person name="Martin F.M."/>
        </authorList>
    </citation>
    <scope>NUCLEOTIDE SEQUENCE</scope>
    <source>
        <strain evidence="3">UP504</strain>
    </source>
</reference>
<dbReference type="GO" id="GO:0008289">
    <property type="term" value="F:lipid binding"/>
    <property type="evidence" value="ECO:0007669"/>
    <property type="project" value="InterPro"/>
</dbReference>
<accession>A0A9P6AX50</accession>
<gene>
    <name evidence="3" type="ORF">BS47DRAFT_1344347</name>
</gene>
<organism evidence="3 4">
    <name type="scientific">Hydnum rufescens UP504</name>
    <dbReference type="NCBI Taxonomy" id="1448309"/>
    <lineage>
        <taxon>Eukaryota</taxon>
        <taxon>Fungi</taxon>
        <taxon>Dikarya</taxon>
        <taxon>Basidiomycota</taxon>
        <taxon>Agaricomycotina</taxon>
        <taxon>Agaricomycetes</taxon>
        <taxon>Cantharellales</taxon>
        <taxon>Hydnaceae</taxon>
        <taxon>Hydnum</taxon>
    </lineage>
</organism>
<dbReference type="AlphaFoldDB" id="A0A9P6AX50"/>
<dbReference type="OrthoDB" id="196858at2759"/>
<sequence length="321" mass="34676">MATHRETSVSAVSGGLEWPEDPAPNGYEKENPYTQNIADAFAYARAEAESTDGWTTIGTNAGVLMEKKNMPGDSSAIPLVRGRGIIKGVKPYELLPVVASLGTRSQWDARYQEGHTLVRYSRKSFKFYSIQKGAFLVWPRDFVGVRGAVYSEDGTIEVVQTSVPNDEKTPDVSGKVRGTLTAAGWILRPSGDDTDVTYLVKVNPNGSIPTVFVKKVVTEIPLCVVNIAEFIRTVGLSISSVVRMETYDHDSKTFTVALIGVAGDAFDIAVDTKTMYKRGYVTILTDGVSGVTLSGNGSAKLHVEIGEQADGVKFSIIVKKA</sequence>
<keyword evidence="4" id="KW-1185">Reference proteome</keyword>
<dbReference type="GO" id="GO:0005737">
    <property type="term" value="C:cytoplasm"/>
    <property type="evidence" value="ECO:0007669"/>
    <property type="project" value="UniProtKB-ARBA"/>
</dbReference>
<proteinExistence type="predicted"/>
<dbReference type="InterPro" id="IPR023393">
    <property type="entry name" value="START-like_dom_sf"/>
</dbReference>
<dbReference type="EMBL" id="MU128974">
    <property type="protein sequence ID" value="KAF9513302.1"/>
    <property type="molecule type" value="Genomic_DNA"/>
</dbReference>
<evidence type="ECO:0000259" key="2">
    <source>
        <dbReference type="PROSITE" id="PS50848"/>
    </source>
</evidence>
<dbReference type="Gene3D" id="3.30.530.20">
    <property type="match status" value="1"/>
</dbReference>
<dbReference type="PANTHER" id="PTHR19308">
    <property type="entry name" value="PHOSPHATIDYLCHOLINE TRANSFER PROTEIN"/>
    <property type="match status" value="1"/>
</dbReference>
<evidence type="ECO:0000256" key="1">
    <source>
        <dbReference type="SAM" id="MobiDB-lite"/>
    </source>
</evidence>
<dbReference type="PANTHER" id="PTHR19308:SF14">
    <property type="entry name" value="START DOMAIN-CONTAINING PROTEIN"/>
    <property type="match status" value="1"/>
</dbReference>
<dbReference type="CDD" id="cd00177">
    <property type="entry name" value="START"/>
    <property type="match status" value="1"/>
</dbReference>
<evidence type="ECO:0000313" key="3">
    <source>
        <dbReference type="EMBL" id="KAF9513302.1"/>
    </source>
</evidence>
<feature type="region of interest" description="Disordered" evidence="1">
    <location>
        <begin position="1"/>
        <end position="31"/>
    </location>
</feature>
<comment type="caution">
    <text evidence="3">The sequence shown here is derived from an EMBL/GenBank/DDBJ whole genome shotgun (WGS) entry which is preliminary data.</text>
</comment>
<dbReference type="Pfam" id="PF01852">
    <property type="entry name" value="START"/>
    <property type="match status" value="1"/>
</dbReference>
<evidence type="ECO:0000313" key="4">
    <source>
        <dbReference type="Proteomes" id="UP000886523"/>
    </source>
</evidence>
<protein>
    <recommendedName>
        <fullName evidence="2">START domain-containing protein</fullName>
    </recommendedName>
</protein>
<dbReference type="InterPro" id="IPR002913">
    <property type="entry name" value="START_lipid-bd_dom"/>
</dbReference>
<dbReference type="PROSITE" id="PS50848">
    <property type="entry name" value="START"/>
    <property type="match status" value="1"/>
</dbReference>
<dbReference type="Proteomes" id="UP000886523">
    <property type="component" value="Unassembled WGS sequence"/>
</dbReference>
<dbReference type="SUPFAM" id="SSF55961">
    <property type="entry name" value="Bet v1-like"/>
    <property type="match status" value="1"/>
</dbReference>
<name>A0A9P6AX50_9AGAM</name>
<feature type="domain" description="START" evidence="2">
    <location>
        <begin position="50"/>
        <end position="217"/>
    </location>
</feature>
<dbReference type="InterPro" id="IPR051213">
    <property type="entry name" value="START_lipid_transfer"/>
</dbReference>